<dbReference type="AlphaFoldDB" id="A0A518RAT7"/>
<dbReference type="Proteomes" id="UP000318055">
    <property type="component" value="Chromosome"/>
</dbReference>
<dbReference type="RefSeq" id="WP_145844083.1">
    <property type="nucleotide sequence ID" value="NZ_CP042239.1"/>
</dbReference>
<proteinExistence type="predicted"/>
<name>A0A518RAT7_9SPHN</name>
<sequence>MYRYLTYTAFGWFVLSGTAHFSIDVLSHAFQGRHPPGRETTLYYGLHSAFALGQVAFGALALVVVVRAPHVVGTGFLLVSAGAGIAWFAIAWVFIDYRQPTIMAGIFCVLVLACWVARPRWSLVQRS</sequence>
<keyword evidence="3" id="KW-1185">Reference proteome</keyword>
<evidence type="ECO:0000313" key="3">
    <source>
        <dbReference type="Proteomes" id="UP000318055"/>
    </source>
</evidence>
<dbReference type="KEGG" id="ssua:FPZ54_00090"/>
<evidence type="ECO:0000256" key="1">
    <source>
        <dbReference type="SAM" id="Phobius"/>
    </source>
</evidence>
<gene>
    <name evidence="2" type="ORF">FPZ54_00090</name>
</gene>
<evidence type="ECO:0008006" key="4">
    <source>
        <dbReference type="Google" id="ProtNLM"/>
    </source>
</evidence>
<keyword evidence="1" id="KW-0472">Membrane</keyword>
<dbReference type="EMBL" id="CP042239">
    <property type="protein sequence ID" value="QDX24583.1"/>
    <property type="molecule type" value="Genomic_DNA"/>
</dbReference>
<accession>A0A518RAT7</accession>
<organism evidence="2 3">
    <name type="scientific">Sphingomonas suaedae</name>
    <dbReference type="NCBI Taxonomy" id="2599297"/>
    <lineage>
        <taxon>Bacteria</taxon>
        <taxon>Pseudomonadati</taxon>
        <taxon>Pseudomonadota</taxon>
        <taxon>Alphaproteobacteria</taxon>
        <taxon>Sphingomonadales</taxon>
        <taxon>Sphingomonadaceae</taxon>
        <taxon>Sphingomonas</taxon>
    </lineage>
</organism>
<keyword evidence="1" id="KW-0812">Transmembrane</keyword>
<keyword evidence="1" id="KW-1133">Transmembrane helix</keyword>
<evidence type="ECO:0000313" key="2">
    <source>
        <dbReference type="EMBL" id="QDX24583.1"/>
    </source>
</evidence>
<reference evidence="2 3" key="1">
    <citation type="submission" date="2019-07" db="EMBL/GenBank/DDBJ databases">
        <title>Sphingomonas alkalisoli sp. nov., isolated from rhizosphere soil of Suaedae salsa.</title>
        <authorList>
            <person name="Zhang H."/>
            <person name="Xu L."/>
            <person name="Zhang J.-X."/>
            <person name="Sun J.-Q."/>
        </authorList>
    </citation>
    <scope>NUCLEOTIDE SEQUENCE [LARGE SCALE GENOMIC DNA]</scope>
    <source>
        <strain evidence="2 3">XS-10</strain>
    </source>
</reference>
<feature type="transmembrane region" description="Helical" evidence="1">
    <location>
        <begin position="75"/>
        <end position="95"/>
    </location>
</feature>
<protein>
    <recommendedName>
        <fullName evidence="4">DUF423 domain-containing protein</fullName>
    </recommendedName>
</protein>
<dbReference type="OrthoDB" id="2670003at2"/>
<feature type="transmembrane region" description="Helical" evidence="1">
    <location>
        <begin position="101"/>
        <end position="117"/>
    </location>
</feature>
<feature type="transmembrane region" description="Helical" evidence="1">
    <location>
        <begin position="45"/>
        <end position="68"/>
    </location>
</feature>